<evidence type="ECO:0000313" key="2">
    <source>
        <dbReference type="Proteomes" id="UP000427769"/>
    </source>
</evidence>
<proteinExistence type="predicted"/>
<protein>
    <submittedName>
        <fullName evidence="1">Uncharacterized protein</fullName>
    </submittedName>
</protein>
<gene>
    <name evidence="1" type="ORF">DSCW_43770</name>
</gene>
<evidence type="ECO:0000313" key="1">
    <source>
        <dbReference type="EMBL" id="BBO76960.1"/>
    </source>
</evidence>
<dbReference type="AlphaFoldDB" id="A0A5K7Z875"/>
<dbReference type="Proteomes" id="UP000427769">
    <property type="component" value="Chromosome"/>
</dbReference>
<name>A0A5K7Z875_9BACT</name>
<keyword evidence="2" id="KW-1185">Reference proteome</keyword>
<accession>A0A5K7Z875</accession>
<dbReference type="EMBL" id="AP021875">
    <property type="protein sequence ID" value="BBO76960.1"/>
    <property type="molecule type" value="Genomic_DNA"/>
</dbReference>
<dbReference type="KEGG" id="dwd:DSCW_43770"/>
<reference evidence="1 2" key="1">
    <citation type="submission" date="2019-11" db="EMBL/GenBank/DDBJ databases">
        <title>Comparative genomics of hydrocarbon-degrading Desulfosarcina strains.</title>
        <authorList>
            <person name="Watanabe M."/>
            <person name="Kojima H."/>
            <person name="Fukui M."/>
        </authorList>
    </citation>
    <scope>NUCLEOTIDE SEQUENCE [LARGE SCALE GENOMIC DNA]</scope>
    <source>
        <strain evidence="1 2">PP31</strain>
    </source>
</reference>
<organism evidence="1 2">
    <name type="scientific">Desulfosarcina widdelii</name>
    <dbReference type="NCBI Taxonomy" id="947919"/>
    <lineage>
        <taxon>Bacteria</taxon>
        <taxon>Pseudomonadati</taxon>
        <taxon>Thermodesulfobacteriota</taxon>
        <taxon>Desulfobacteria</taxon>
        <taxon>Desulfobacterales</taxon>
        <taxon>Desulfosarcinaceae</taxon>
        <taxon>Desulfosarcina</taxon>
    </lineage>
</organism>
<sequence length="84" mass="9502">MDRHESIKQVAVLVKQTIGSRANGRTAFVAPSDLAFGLSRMYMTHVEIEKSTHKTNVFRTKDEALQWLEAETGEHSLQPLCLMD</sequence>